<gene>
    <name evidence="3" type="ORF">GTK09_23010</name>
</gene>
<dbReference type="EMBL" id="JAAAMG010000026">
    <property type="protein sequence ID" value="NDW07294.1"/>
    <property type="molecule type" value="Genomic_DNA"/>
</dbReference>
<name>A0A6N9T7B2_9HYPH</name>
<keyword evidence="2" id="KW-0472">Membrane</keyword>
<accession>A0A6N9T7B2</accession>
<organism evidence="3 4">
    <name type="scientific">Jiella pacifica</name>
    <dbReference type="NCBI Taxonomy" id="2696469"/>
    <lineage>
        <taxon>Bacteria</taxon>
        <taxon>Pseudomonadati</taxon>
        <taxon>Pseudomonadota</taxon>
        <taxon>Alphaproteobacteria</taxon>
        <taxon>Hyphomicrobiales</taxon>
        <taxon>Aurantimonadaceae</taxon>
        <taxon>Jiella</taxon>
    </lineage>
</organism>
<protein>
    <submittedName>
        <fullName evidence="3">Uncharacterized protein</fullName>
    </submittedName>
</protein>
<keyword evidence="2" id="KW-0812">Transmembrane</keyword>
<keyword evidence="4" id="KW-1185">Reference proteome</keyword>
<dbReference type="RefSeq" id="WP_163465750.1">
    <property type="nucleotide sequence ID" value="NZ_JAAAMG010000026.1"/>
</dbReference>
<evidence type="ECO:0000256" key="2">
    <source>
        <dbReference type="SAM" id="Phobius"/>
    </source>
</evidence>
<dbReference type="AlphaFoldDB" id="A0A6N9T7B2"/>
<dbReference type="Proteomes" id="UP000469011">
    <property type="component" value="Unassembled WGS sequence"/>
</dbReference>
<evidence type="ECO:0000256" key="1">
    <source>
        <dbReference type="SAM" id="MobiDB-lite"/>
    </source>
</evidence>
<feature type="region of interest" description="Disordered" evidence="1">
    <location>
        <begin position="53"/>
        <end position="74"/>
    </location>
</feature>
<proteinExistence type="predicted"/>
<comment type="caution">
    <text evidence="3">The sequence shown here is derived from an EMBL/GenBank/DDBJ whole genome shotgun (WGS) entry which is preliminary data.</text>
</comment>
<evidence type="ECO:0000313" key="4">
    <source>
        <dbReference type="Proteomes" id="UP000469011"/>
    </source>
</evidence>
<sequence length="148" mass="15122">MVQGRLDDYQVLRSGSRAGAALLPAVLLAICVIVSPFGGPLPDDRRVALAVDPWHPDGLESGQGRSDDISAPALASGEERRVWKANHDDVAAGRMLAAGSGLLGTMPTTALAGISLRFSGRVTAETFGRLGVALVGSAVVPPDPAEGA</sequence>
<keyword evidence="2" id="KW-1133">Transmembrane helix</keyword>
<evidence type="ECO:0000313" key="3">
    <source>
        <dbReference type="EMBL" id="NDW07294.1"/>
    </source>
</evidence>
<reference evidence="3 4" key="1">
    <citation type="submission" date="2020-01" db="EMBL/GenBank/DDBJ databases">
        <title>Jiella pacifica sp. nov.</title>
        <authorList>
            <person name="Xue Z."/>
            <person name="Zhu S."/>
            <person name="Chen J."/>
            <person name="Yang J."/>
        </authorList>
    </citation>
    <scope>NUCLEOTIDE SEQUENCE [LARGE SCALE GENOMIC DNA]</scope>
    <source>
        <strain evidence="3 4">40Bstr34</strain>
    </source>
</reference>
<feature type="transmembrane region" description="Helical" evidence="2">
    <location>
        <begin position="20"/>
        <end position="39"/>
    </location>
</feature>